<reference evidence="3" key="1">
    <citation type="submission" date="2019-02" db="EMBL/GenBank/DDBJ databases">
        <authorList>
            <person name="Li S.-H."/>
        </authorList>
    </citation>
    <scope>NUCLEOTIDE SEQUENCE</scope>
    <source>
        <strain evidence="3">IMCC14734</strain>
    </source>
</reference>
<keyword evidence="1" id="KW-1133">Transmembrane helix</keyword>
<organism evidence="3 4">
    <name type="scientific">Candidatus Litorirhabdus singularis</name>
    <dbReference type="NCBI Taxonomy" id="2518993"/>
    <lineage>
        <taxon>Bacteria</taxon>
        <taxon>Pseudomonadati</taxon>
        <taxon>Pseudomonadota</taxon>
        <taxon>Gammaproteobacteria</taxon>
        <taxon>Cellvibrionales</taxon>
        <taxon>Halieaceae</taxon>
        <taxon>Candidatus Litorirhabdus</taxon>
    </lineage>
</organism>
<keyword evidence="4" id="KW-1185">Reference proteome</keyword>
<dbReference type="PANTHER" id="PTHR19353">
    <property type="entry name" value="FATTY ACID DESATURASE 2"/>
    <property type="match status" value="1"/>
</dbReference>
<sequence>MSIEQERAIAKKYIGRFPLFMAVWGVAGFSLWVALFPLVHLQYLPLWAGFAISLVILSYCYLPSHEAEHGNIGRPNTRWRWLNEFIGHTSMFPLRIPFQLHRAIHLKHHAYTNNDEKDPDIGMRATSIWSAAYQSWRIRQPDSLGGLTPDVLEDSSEKDQLVWQGFLVTRLWWLLLALLCWTGFALEALLLWWLPMQIAMIYTQITLSWAPHHPMLEQGRYRDTRIWKSPVGTLLSSGMEYHFMHHLFPSIPLNRHPAAYREMKPLLAEAGIRSDNEL</sequence>
<name>A0ABT3TGC3_9GAMM</name>
<evidence type="ECO:0000259" key="2">
    <source>
        <dbReference type="Pfam" id="PF00487"/>
    </source>
</evidence>
<keyword evidence="1" id="KW-0472">Membrane</keyword>
<dbReference type="Pfam" id="PF00487">
    <property type="entry name" value="FA_desaturase"/>
    <property type="match status" value="1"/>
</dbReference>
<dbReference type="Proteomes" id="UP001143362">
    <property type="component" value="Unassembled WGS sequence"/>
</dbReference>
<evidence type="ECO:0000256" key="1">
    <source>
        <dbReference type="SAM" id="Phobius"/>
    </source>
</evidence>
<dbReference type="InterPro" id="IPR005804">
    <property type="entry name" value="FA_desaturase_dom"/>
</dbReference>
<dbReference type="EMBL" id="SHNN01000001">
    <property type="protein sequence ID" value="MCX2980474.1"/>
    <property type="molecule type" value="Genomic_DNA"/>
</dbReference>
<evidence type="ECO:0000313" key="3">
    <source>
        <dbReference type="EMBL" id="MCX2980474.1"/>
    </source>
</evidence>
<accession>A0ABT3TGC3</accession>
<comment type="caution">
    <text evidence="3">The sequence shown here is derived from an EMBL/GenBank/DDBJ whole genome shotgun (WGS) entry which is preliminary data.</text>
</comment>
<gene>
    <name evidence="3" type="ORF">EYC98_06250</name>
</gene>
<dbReference type="PANTHER" id="PTHR19353:SF19">
    <property type="entry name" value="DELTA(5) FATTY ACID DESATURASE C-RELATED"/>
    <property type="match status" value="1"/>
</dbReference>
<proteinExistence type="predicted"/>
<feature type="transmembrane region" description="Helical" evidence="1">
    <location>
        <begin position="171"/>
        <end position="194"/>
    </location>
</feature>
<dbReference type="InterPro" id="IPR012171">
    <property type="entry name" value="Fatty_acid_desaturase"/>
</dbReference>
<feature type="domain" description="Fatty acid desaturase" evidence="2">
    <location>
        <begin position="43"/>
        <end position="272"/>
    </location>
</feature>
<evidence type="ECO:0000313" key="4">
    <source>
        <dbReference type="Proteomes" id="UP001143362"/>
    </source>
</evidence>
<protein>
    <submittedName>
        <fullName evidence="3">Beta-carotene hydroxylase</fullName>
    </submittedName>
</protein>
<keyword evidence="1" id="KW-0812">Transmembrane</keyword>
<dbReference type="RefSeq" id="WP_279244450.1">
    <property type="nucleotide sequence ID" value="NZ_SHNN01000001.1"/>
</dbReference>
<feature type="transmembrane region" description="Helical" evidence="1">
    <location>
        <begin position="44"/>
        <end position="62"/>
    </location>
</feature>
<feature type="transmembrane region" description="Helical" evidence="1">
    <location>
        <begin position="17"/>
        <end position="38"/>
    </location>
</feature>